<dbReference type="RefSeq" id="WP_237445362.1">
    <property type="nucleotide sequence ID" value="NZ_CAKLPX010000003.1"/>
</dbReference>
<proteinExistence type="predicted"/>
<dbReference type="PANTHER" id="PTHR22911">
    <property type="entry name" value="ACYL-MALONYL CONDENSING ENZYME-RELATED"/>
    <property type="match status" value="1"/>
</dbReference>
<dbReference type="InterPro" id="IPR000620">
    <property type="entry name" value="EamA_dom"/>
</dbReference>
<keyword evidence="8" id="KW-1185">Reference proteome</keyword>
<feature type="transmembrane region" description="Helical" evidence="5">
    <location>
        <begin position="6"/>
        <end position="28"/>
    </location>
</feature>
<feature type="transmembrane region" description="Helical" evidence="5">
    <location>
        <begin position="85"/>
        <end position="118"/>
    </location>
</feature>
<feature type="transmembrane region" description="Helical" evidence="5">
    <location>
        <begin position="238"/>
        <end position="257"/>
    </location>
</feature>
<name>A0ABN8EJV1_9GAMM</name>
<feature type="transmembrane region" description="Helical" evidence="5">
    <location>
        <begin position="177"/>
        <end position="198"/>
    </location>
</feature>
<evidence type="ECO:0000313" key="7">
    <source>
        <dbReference type="EMBL" id="CAH0992684.1"/>
    </source>
</evidence>
<feature type="transmembrane region" description="Helical" evidence="5">
    <location>
        <begin position="40"/>
        <end position="59"/>
    </location>
</feature>
<keyword evidence="3 5" id="KW-1133">Transmembrane helix</keyword>
<feature type="domain" description="EamA" evidence="6">
    <location>
        <begin position="9"/>
        <end position="141"/>
    </location>
</feature>
<comment type="caution">
    <text evidence="7">The sequence shown here is derived from an EMBL/GenBank/DDBJ whole genome shotgun (WGS) entry which is preliminary data.</text>
</comment>
<feature type="transmembrane region" description="Helical" evidence="5">
    <location>
        <begin position="147"/>
        <end position="165"/>
    </location>
</feature>
<organism evidence="7 8">
    <name type="scientific">Sinobacterium norvegicum</name>
    <dbReference type="NCBI Taxonomy" id="1641715"/>
    <lineage>
        <taxon>Bacteria</taxon>
        <taxon>Pseudomonadati</taxon>
        <taxon>Pseudomonadota</taxon>
        <taxon>Gammaproteobacteria</taxon>
        <taxon>Cellvibrionales</taxon>
        <taxon>Spongiibacteraceae</taxon>
        <taxon>Sinobacterium</taxon>
    </lineage>
</organism>
<dbReference type="Pfam" id="PF00892">
    <property type="entry name" value="EamA"/>
    <property type="match status" value="2"/>
</dbReference>
<dbReference type="Proteomes" id="UP000838100">
    <property type="component" value="Unassembled WGS sequence"/>
</dbReference>
<keyword evidence="4 5" id="KW-0472">Membrane</keyword>
<evidence type="ECO:0000256" key="5">
    <source>
        <dbReference type="SAM" id="Phobius"/>
    </source>
</evidence>
<feature type="domain" description="EamA" evidence="6">
    <location>
        <begin position="151"/>
        <end position="277"/>
    </location>
</feature>
<dbReference type="PANTHER" id="PTHR22911:SF6">
    <property type="entry name" value="SOLUTE CARRIER FAMILY 35 MEMBER G1"/>
    <property type="match status" value="1"/>
</dbReference>
<evidence type="ECO:0000256" key="3">
    <source>
        <dbReference type="ARBA" id="ARBA00022989"/>
    </source>
</evidence>
<dbReference type="EMBL" id="CAKLPX010000003">
    <property type="protein sequence ID" value="CAH0992684.1"/>
    <property type="molecule type" value="Genomic_DNA"/>
</dbReference>
<sequence>MQEKSLVVKAALWMLLALSQFMLMAVAGRELTANLPISQILFVRSLIGLLIIASILTYARAWPQLHRGQLGWHILRNSSHFAAQYGWFFGLSMIPLAEVFAIEFTVPIWTAILAVLLLGEKMTPPRLVAVGLGFIGMLVILRPGIEIISPAAFAVLISAVFFGLTHTITRKLTADNSALAILFFMVLVQGTLSSIPAMMQWQSVESLDGFWLLVVACTALLAHFSMTKALVYADVTVVVPMDFLRLPLIAIIGYIFYQESIDIYLLVGGLIMLSGNFYSMRAESKKMKRAGNE</sequence>
<accession>A0ABN8EJV1</accession>
<protein>
    <submittedName>
        <fullName evidence="7">Riboflavin transporter</fullName>
    </submittedName>
</protein>
<gene>
    <name evidence="7" type="primary">ribN</name>
    <name evidence="7" type="ORF">SIN8267_02817</name>
</gene>
<evidence type="ECO:0000256" key="2">
    <source>
        <dbReference type="ARBA" id="ARBA00022692"/>
    </source>
</evidence>
<feature type="transmembrane region" description="Helical" evidence="5">
    <location>
        <begin position="210"/>
        <end position="231"/>
    </location>
</feature>
<feature type="transmembrane region" description="Helical" evidence="5">
    <location>
        <begin position="263"/>
        <end position="280"/>
    </location>
</feature>
<dbReference type="InterPro" id="IPR037185">
    <property type="entry name" value="EmrE-like"/>
</dbReference>
<comment type="subcellular location">
    <subcellularLocation>
        <location evidence="1">Membrane</location>
        <topology evidence="1">Multi-pass membrane protein</topology>
    </subcellularLocation>
</comment>
<evidence type="ECO:0000259" key="6">
    <source>
        <dbReference type="Pfam" id="PF00892"/>
    </source>
</evidence>
<evidence type="ECO:0000313" key="8">
    <source>
        <dbReference type="Proteomes" id="UP000838100"/>
    </source>
</evidence>
<evidence type="ECO:0000256" key="1">
    <source>
        <dbReference type="ARBA" id="ARBA00004141"/>
    </source>
</evidence>
<dbReference type="SUPFAM" id="SSF103481">
    <property type="entry name" value="Multidrug resistance efflux transporter EmrE"/>
    <property type="match status" value="2"/>
</dbReference>
<keyword evidence="2 5" id="KW-0812">Transmembrane</keyword>
<feature type="transmembrane region" description="Helical" evidence="5">
    <location>
        <begin position="125"/>
        <end position="141"/>
    </location>
</feature>
<evidence type="ECO:0000256" key="4">
    <source>
        <dbReference type="ARBA" id="ARBA00023136"/>
    </source>
</evidence>
<reference evidence="7" key="1">
    <citation type="submission" date="2021-12" db="EMBL/GenBank/DDBJ databases">
        <authorList>
            <person name="Rodrigo-Torres L."/>
            <person name="Arahal R. D."/>
            <person name="Lucena T."/>
        </authorList>
    </citation>
    <scope>NUCLEOTIDE SEQUENCE</scope>
    <source>
        <strain evidence="7">CECT 8267</strain>
    </source>
</reference>